<dbReference type="Gene3D" id="2.120.10.10">
    <property type="match status" value="1"/>
</dbReference>
<keyword evidence="7" id="KW-1185">Reference proteome</keyword>
<dbReference type="EMBL" id="JAGIOD010000001">
    <property type="protein sequence ID" value="MBP2381515.1"/>
    <property type="molecule type" value="Genomic_DNA"/>
</dbReference>
<organism evidence="6 7">
    <name type="scientific">Brachybacterium sacelli</name>
    <dbReference type="NCBI Taxonomy" id="173364"/>
    <lineage>
        <taxon>Bacteria</taxon>
        <taxon>Bacillati</taxon>
        <taxon>Actinomycetota</taxon>
        <taxon>Actinomycetes</taxon>
        <taxon>Micrococcales</taxon>
        <taxon>Dermabacteraceae</taxon>
        <taxon>Brachybacterium</taxon>
    </lineage>
</organism>
<proteinExistence type="inferred from homology"/>
<dbReference type="CDD" id="cd15482">
    <property type="entry name" value="Sialidase_non-viral"/>
    <property type="match status" value="1"/>
</dbReference>
<evidence type="ECO:0000256" key="3">
    <source>
        <dbReference type="ARBA" id="ARBA00012733"/>
    </source>
</evidence>
<dbReference type="PANTHER" id="PTHR10628:SF30">
    <property type="entry name" value="EXO-ALPHA-SIALIDASE"/>
    <property type="match status" value="1"/>
</dbReference>
<dbReference type="SUPFAM" id="SSF50939">
    <property type="entry name" value="Sialidases"/>
    <property type="match status" value="1"/>
</dbReference>
<evidence type="ECO:0000313" key="6">
    <source>
        <dbReference type="EMBL" id="MBP2381515.1"/>
    </source>
</evidence>
<accession>A0ABS4WZ78</accession>
<feature type="domain" description="Sialidase" evidence="5">
    <location>
        <begin position="312"/>
        <end position="510"/>
    </location>
</feature>
<evidence type="ECO:0000256" key="4">
    <source>
        <dbReference type="SAM" id="SignalP"/>
    </source>
</evidence>
<comment type="similarity">
    <text evidence="2">Belongs to the glycosyl hydrolase 33 family.</text>
</comment>
<feature type="chain" id="PRO_5045953544" description="exo-alpha-sialidase" evidence="4">
    <location>
        <begin position="36"/>
        <end position="556"/>
    </location>
</feature>
<sequence length="556" mass="59305">MTDSSPSGRHLRRRSLLLAGVLAPALMTASAPATADGGRASTIARAVPPQQGADLRMRLCTDDLSHGIHLTLLGRLDGWNDTDASVFHLGIRPDGSLWWFDGLEQDSLGWTQVGAAGSVVAGRWNTLALQSPPSMERALVYVGDHLGARPRPHELIGPMGPVGVSPVDSITGFHVAAGGSVQIDDLTFTDGRHVTEAPPERTFRIGDPVTVDSTAEGLMQMPNTATVHTTADSRQEVLVGYPVHGDATHDTGTALAASTDEGPTWSRVDERNPYPDEQSFYLSTLSNGDLLAVSFHTFMVDGSSGTEAIVPTAVSADGGRTWTHREGTMTAPTAMRPISDGTSRPGHELGGFVLVHSVQELDGTLYQSGYGYYEEDERYRQIILASADGGITWDVRGTIAVDPDLSDHPRYEGFSEAGIAATRDGDLLAVMRTGNYQPLYQATSSDGGRTWTHLRQVVAGLDETPVVGVFPDLLSMPDGTVVLWIGRPGQSLLASPDGEGRSWTSPVTVDYMNSGNGSLVPLGGNRILTVGDRGADWTPRAPEVKEIWAIEAQLLL</sequence>
<gene>
    <name evidence="6" type="ORF">JOF43_001472</name>
</gene>
<dbReference type="RefSeq" id="WP_209900734.1">
    <property type="nucleotide sequence ID" value="NZ_BAAAJW010000002.1"/>
</dbReference>
<evidence type="ECO:0000256" key="1">
    <source>
        <dbReference type="ARBA" id="ARBA00000427"/>
    </source>
</evidence>
<dbReference type="InterPro" id="IPR026856">
    <property type="entry name" value="Sialidase_fam"/>
</dbReference>
<comment type="caution">
    <text evidence="6">The sequence shown here is derived from an EMBL/GenBank/DDBJ whole genome shotgun (WGS) entry which is preliminary data.</text>
</comment>
<protein>
    <recommendedName>
        <fullName evidence="3">exo-alpha-sialidase</fullName>
        <ecNumber evidence="3">3.2.1.18</ecNumber>
    </recommendedName>
</protein>
<dbReference type="EC" id="3.2.1.18" evidence="3"/>
<dbReference type="PROSITE" id="PS51318">
    <property type="entry name" value="TAT"/>
    <property type="match status" value="1"/>
</dbReference>
<dbReference type="InterPro" id="IPR036278">
    <property type="entry name" value="Sialidase_sf"/>
</dbReference>
<dbReference type="InterPro" id="IPR011040">
    <property type="entry name" value="Sialidase"/>
</dbReference>
<feature type="signal peptide" evidence="4">
    <location>
        <begin position="1"/>
        <end position="35"/>
    </location>
</feature>
<name>A0ABS4WZ78_9MICO</name>
<keyword evidence="4" id="KW-0732">Signal</keyword>
<dbReference type="InterPro" id="IPR006311">
    <property type="entry name" value="TAT_signal"/>
</dbReference>
<dbReference type="PANTHER" id="PTHR10628">
    <property type="entry name" value="SIALIDASE"/>
    <property type="match status" value="1"/>
</dbReference>
<dbReference type="Pfam" id="PF13088">
    <property type="entry name" value="BNR_2"/>
    <property type="match status" value="1"/>
</dbReference>
<evidence type="ECO:0000256" key="2">
    <source>
        <dbReference type="ARBA" id="ARBA00009348"/>
    </source>
</evidence>
<dbReference type="Proteomes" id="UP001519290">
    <property type="component" value="Unassembled WGS sequence"/>
</dbReference>
<comment type="catalytic activity">
    <reaction evidence="1">
        <text>Hydrolysis of alpha-(2-&gt;3)-, alpha-(2-&gt;6)-, alpha-(2-&gt;8)- glycosidic linkages of terminal sialic acid residues in oligosaccharides, glycoproteins, glycolipids, colominic acid and synthetic substrates.</text>
        <dbReference type="EC" id="3.2.1.18"/>
    </reaction>
</comment>
<reference evidence="6 7" key="1">
    <citation type="submission" date="2021-03" db="EMBL/GenBank/DDBJ databases">
        <title>Sequencing the genomes of 1000 actinobacteria strains.</title>
        <authorList>
            <person name="Klenk H.-P."/>
        </authorList>
    </citation>
    <scope>NUCLEOTIDE SEQUENCE [LARGE SCALE GENOMIC DNA]</scope>
    <source>
        <strain evidence="6 7">DSM 14566</strain>
    </source>
</reference>
<evidence type="ECO:0000259" key="5">
    <source>
        <dbReference type="Pfam" id="PF13088"/>
    </source>
</evidence>
<evidence type="ECO:0000313" key="7">
    <source>
        <dbReference type="Proteomes" id="UP001519290"/>
    </source>
</evidence>